<dbReference type="FunFam" id="1.20.81.30:FF:000001">
    <property type="entry name" value="Type II secretion system protein F"/>
    <property type="match status" value="2"/>
</dbReference>
<feature type="domain" description="Type II secretion system protein GspF" evidence="9">
    <location>
        <begin position="272"/>
        <end position="394"/>
    </location>
</feature>
<reference evidence="10" key="1">
    <citation type="submission" date="2019-08" db="EMBL/GenBank/DDBJ databases">
        <authorList>
            <person name="Kucharzyk K."/>
            <person name="Murdoch R.W."/>
            <person name="Higgins S."/>
            <person name="Loffler F."/>
        </authorList>
    </citation>
    <scope>NUCLEOTIDE SEQUENCE</scope>
</reference>
<evidence type="ECO:0000259" key="9">
    <source>
        <dbReference type="Pfam" id="PF00482"/>
    </source>
</evidence>
<evidence type="ECO:0000256" key="3">
    <source>
        <dbReference type="ARBA" id="ARBA00022475"/>
    </source>
</evidence>
<comment type="subcellular location">
    <subcellularLocation>
        <location evidence="1">Cell inner membrane</location>
        <topology evidence="1">Multi-pass membrane protein</topology>
    </subcellularLocation>
</comment>
<evidence type="ECO:0000256" key="5">
    <source>
        <dbReference type="ARBA" id="ARBA00022692"/>
    </source>
</evidence>
<protein>
    <submittedName>
        <fullName evidence="10">Type II secretion system protein F</fullName>
    </submittedName>
</protein>
<evidence type="ECO:0000313" key="10">
    <source>
        <dbReference type="EMBL" id="MPM32137.1"/>
    </source>
</evidence>
<evidence type="ECO:0000256" key="4">
    <source>
        <dbReference type="ARBA" id="ARBA00022519"/>
    </source>
</evidence>
<proteinExistence type="inferred from homology"/>
<evidence type="ECO:0000256" key="8">
    <source>
        <dbReference type="SAM" id="Phobius"/>
    </source>
</evidence>
<keyword evidence="3" id="KW-1003">Cell membrane</keyword>
<dbReference type="EMBL" id="VSSQ01006279">
    <property type="protein sequence ID" value="MPM32137.1"/>
    <property type="molecule type" value="Genomic_DNA"/>
</dbReference>
<dbReference type="PANTHER" id="PTHR30012">
    <property type="entry name" value="GENERAL SECRETION PATHWAY PROTEIN"/>
    <property type="match status" value="1"/>
</dbReference>
<dbReference type="PRINTS" id="PR00812">
    <property type="entry name" value="BCTERIALGSPF"/>
</dbReference>
<feature type="transmembrane region" description="Helical" evidence="8">
    <location>
        <begin position="375"/>
        <end position="396"/>
    </location>
</feature>
<dbReference type="InterPro" id="IPR003004">
    <property type="entry name" value="GspF/PilC"/>
</dbReference>
<dbReference type="Gene3D" id="1.20.81.30">
    <property type="entry name" value="Type II secretion system (T2SS), domain F"/>
    <property type="match status" value="2"/>
</dbReference>
<evidence type="ECO:0000256" key="6">
    <source>
        <dbReference type="ARBA" id="ARBA00022989"/>
    </source>
</evidence>
<name>A0A644YUX9_9ZZZZ</name>
<evidence type="ECO:0000256" key="7">
    <source>
        <dbReference type="ARBA" id="ARBA00023136"/>
    </source>
</evidence>
<feature type="domain" description="Type II secretion system protein GspF" evidence="9">
    <location>
        <begin position="69"/>
        <end position="192"/>
    </location>
</feature>
<accession>A0A644YUX9</accession>
<dbReference type="InterPro" id="IPR018076">
    <property type="entry name" value="T2SS_GspF_dom"/>
</dbReference>
<evidence type="ECO:0000256" key="2">
    <source>
        <dbReference type="ARBA" id="ARBA00005745"/>
    </source>
</evidence>
<organism evidence="10">
    <name type="scientific">bioreactor metagenome</name>
    <dbReference type="NCBI Taxonomy" id="1076179"/>
    <lineage>
        <taxon>unclassified sequences</taxon>
        <taxon>metagenomes</taxon>
        <taxon>ecological metagenomes</taxon>
    </lineage>
</organism>
<keyword evidence="6 8" id="KW-1133">Transmembrane helix</keyword>
<keyword evidence="4" id="KW-0997">Cell inner membrane</keyword>
<gene>
    <name evidence="10" type="primary">epsF_14</name>
    <name evidence="10" type="ORF">SDC9_78696</name>
</gene>
<feature type="transmembrane region" description="Helical" evidence="8">
    <location>
        <begin position="169"/>
        <end position="190"/>
    </location>
</feature>
<dbReference type="PANTHER" id="PTHR30012:SF0">
    <property type="entry name" value="TYPE II SECRETION SYSTEM PROTEIN F-RELATED"/>
    <property type="match status" value="1"/>
</dbReference>
<comment type="caution">
    <text evidence="10">The sequence shown here is derived from an EMBL/GenBank/DDBJ whole genome shotgun (WGS) entry which is preliminary data.</text>
</comment>
<comment type="similarity">
    <text evidence="2">Belongs to the GSP F family.</text>
</comment>
<sequence length="405" mass="44915">MDMFEFKARRPSGEVVSGKLNAANEAAVVSYIREQGMYATQIKKEIPKKKAAHIPFLKQKITLYDIAMFCRQFATLVGAGVSLVGAIEIMIEQTTNQRFKEIIQKVGDDVRKGLQLSAALAGFPDVFPILMVHMIEAGEAGGMLETVLYRLAEQYEKDYRLNAKLKSAMVYPAVVIAVAVIVVTIILTFVMPTFVGLFKSMNVQLPWPTLFVMSISSFLVNYWWVILSFIGLIIVVYKEALKKKEFRMWRDGFYLSIPVLGVLYNKIIIARFASTFASLSRSGVPILSALTIVSKATGSLQAEEVFKAARVNVQKGRGLSVPMEQSKLFPPLVVNMVAIGEETGSLDHMLDKISEFYSAEVDDMMGRLQALLDPFLIVILGVVVGFIAVAMLLPMFDIITKVGRA</sequence>
<dbReference type="InterPro" id="IPR042094">
    <property type="entry name" value="T2SS_GspF_sf"/>
</dbReference>
<dbReference type="GO" id="GO:0005886">
    <property type="term" value="C:plasma membrane"/>
    <property type="evidence" value="ECO:0007669"/>
    <property type="project" value="UniProtKB-SubCell"/>
</dbReference>
<feature type="transmembrane region" description="Helical" evidence="8">
    <location>
        <begin position="210"/>
        <end position="237"/>
    </location>
</feature>
<keyword evidence="5 8" id="KW-0812">Transmembrane</keyword>
<dbReference type="Pfam" id="PF00482">
    <property type="entry name" value="T2SSF"/>
    <property type="match status" value="2"/>
</dbReference>
<keyword evidence="7 8" id="KW-0472">Membrane</keyword>
<evidence type="ECO:0000256" key="1">
    <source>
        <dbReference type="ARBA" id="ARBA00004429"/>
    </source>
</evidence>
<feature type="transmembrane region" description="Helical" evidence="8">
    <location>
        <begin position="253"/>
        <end position="273"/>
    </location>
</feature>
<dbReference type="AlphaFoldDB" id="A0A644YUX9"/>